<protein>
    <recommendedName>
        <fullName evidence="3">Winged helix DNA-binding domain-containing protein</fullName>
    </recommendedName>
</protein>
<reference evidence="1 2" key="1">
    <citation type="submission" date="2023-10" db="EMBL/GenBank/DDBJ databases">
        <title>Virgibacillus halophilus 5B73C genome.</title>
        <authorList>
            <person name="Miliotis G."/>
            <person name="Sengupta P."/>
            <person name="Hameed A."/>
            <person name="Chuvochina M."/>
            <person name="Mcdonagh F."/>
            <person name="Simpson A.C."/>
            <person name="Singh N.K."/>
            <person name="Rekha P.D."/>
            <person name="Raman K."/>
            <person name="Hugenholtz P."/>
            <person name="Venkateswaran K."/>
        </authorList>
    </citation>
    <scope>NUCLEOTIDE SEQUENCE [LARGE SCALE GENOMIC DNA]</scope>
    <source>
        <strain evidence="1 2">5B73C</strain>
    </source>
</reference>
<gene>
    <name evidence="1" type="ORF">RWE15_22265</name>
</gene>
<evidence type="ECO:0000313" key="1">
    <source>
        <dbReference type="EMBL" id="MDY0396535.1"/>
    </source>
</evidence>
<proteinExistence type="predicted"/>
<comment type="caution">
    <text evidence="1">The sequence shown here is derived from an EMBL/GenBank/DDBJ whole genome shotgun (WGS) entry which is preliminary data.</text>
</comment>
<dbReference type="EMBL" id="JAWDIP010000004">
    <property type="protein sequence ID" value="MDY0396535.1"/>
    <property type="molecule type" value="Genomic_DNA"/>
</dbReference>
<keyword evidence="2" id="KW-1185">Reference proteome</keyword>
<evidence type="ECO:0000313" key="2">
    <source>
        <dbReference type="Proteomes" id="UP001281447"/>
    </source>
</evidence>
<dbReference type="Proteomes" id="UP001281447">
    <property type="component" value="Unassembled WGS sequence"/>
</dbReference>
<sequence>MEKYFSVIIVHACLHMQHARSYTAIYHLLQGKKSIQTLQDAKLFDMESLLGVYKRLSIPDFKQELRELLYHGMIDYGVENKKIIHVTELGKKRLEESNAKSLLSRFRGMDFAGKDDIFILRLMLLIQTLTNSKKREYVFYTRC</sequence>
<name>A0ABU5CBY7_9BACI</name>
<accession>A0ABU5CBY7</accession>
<evidence type="ECO:0008006" key="3">
    <source>
        <dbReference type="Google" id="ProtNLM"/>
    </source>
</evidence>
<organism evidence="1 2">
    <name type="scientific">Tigheibacillus halophilus</name>
    <dbReference type="NCBI Taxonomy" id="361280"/>
    <lineage>
        <taxon>Bacteria</taxon>
        <taxon>Bacillati</taxon>
        <taxon>Bacillota</taxon>
        <taxon>Bacilli</taxon>
        <taxon>Bacillales</taxon>
        <taxon>Bacillaceae</taxon>
        <taxon>Tigheibacillus</taxon>
    </lineage>
</organism>